<sequence>MGVVAVHVSTQVIYFNMVYALSTEREEVMTLLYGNWDSSPSNPSDSIVRIEAVTIVKRLDKRKDRVEISPETLSNAIGEAEKLNMRVVGWLHSHPRLIVMPSSVDLRTQLNMQQLDPRWIGLIISCFNSDADYSNRIQLISFQSAQNEAGIPSLVEIPTTIIPDWRMSQHCIDQLTTLPRMFVDDERTNFLTSIGKSGDADRDMQGAPPHRTWSVSGSNFRLASSSSVSIRTPALDMQNPAERVNALYASSVYSTNMLEILDRIVSPLYLSITERNNAVKKQLEILRQQKQR</sequence>
<dbReference type="InterPro" id="IPR000555">
    <property type="entry name" value="JAMM/MPN+_dom"/>
</dbReference>
<feature type="domain" description="MPN" evidence="1">
    <location>
        <begin position="6"/>
        <end position="148"/>
    </location>
</feature>
<dbReference type="AlphaFoldDB" id="A0A139ASV5"/>
<dbReference type="PANTHER" id="PTHR10410">
    <property type="entry name" value="EUKARYOTIC TRANSLATION INITIATION FACTOR 3 -RELATED"/>
    <property type="match status" value="1"/>
</dbReference>
<dbReference type="STRING" id="1344416.A0A139ASV5"/>
<proteinExistence type="predicted"/>
<evidence type="ECO:0000313" key="3">
    <source>
        <dbReference type="Proteomes" id="UP000070544"/>
    </source>
</evidence>
<dbReference type="Gene3D" id="3.40.140.10">
    <property type="entry name" value="Cytidine Deaminase, domain 2"/>
    <property type="match status" value="1"/>
</dbReference>
<dbReference type="OMA" id="CIGEIDT"/>
<evidence type="ECO:0000313" key="2">
    <source>
        <dbReference type="EMBL" id="KXS19799.1"/>
    </source>
</evidence>
<dbReference type="EMBL" id="KQ965737">
    <property type="protein sequence ID" value="KXS19799.1"/>
    <property type="molecule type" value="Genomic_DNA"/>
</dbReference>
<dbReference type="SUPFAM" id="SSF102712">
    <property type="entry name" value="JAB1/MPN domain"/>
    <property type="match status" value="1"/>
</dbReference>
<dbReference type="PROSITE" id="PS50249">
    <property type="entry name" value="MPN"/>
    <property type="match status" value="1"/>
</dbReference>
<name>A0A139ASV5_GONPJ</name>
<dbReference type="InterPro" id="IPR050242">
    <property type="entry name" value="JAMM_MPN+_peptidase_M67A"/>
</dbReference>
<accession>A0A139ASV5</accession>
<dbReference type="InterPro" id="IPR037518">
    <property type="entry name" value="MPN"/>
</dbReference>
<gene>
    <name evidence="2" type="ORF">M427DRAFT_52662</name>
</gene>
<dbReference type="GO" id="GO:0008237">
    <property type="term" value="F:metallopeptidase activity"/>
    <property type="evidence" value="ECO:0007669"/>
    <property type="project" value="InterPro"/>
</dbReference>
<dbReference type="Proteomes" id="UP000070544">
    <property type="component" value="Unassembled WGS sequence"/>
</dbReference>
<dbReference type="InterPro" id="IPR040749">
    <property type="entry name" value="BRCC36_C"/>
</dbReference>
<dbReference type="Pfam" id="PF01398">
    <property type="entry name" value="JAB"/>
    <property type="match status" value="1"/>
</dbReference>
<evidence type="ECO:0000259" key="1">
    <source>
        <dbReference type="PROSITE" id="PS50249"/>
    </source>
</evidence>
<protein>
    <recommendedName>
        <fullName evidence="1">MPN domain-containing protein</fullName>
    </recommendedName>
</protein>
<reference evidence="2 3" key="1">
    <citation type="journal article" date="2015" name="Genome Biol. Evol.">
        <title>Phylogenomic analyses indicate that early fungi evolved digesting cell walls of algal ancestors of land plants.</title>
        <authorList>
            <person name="Chang Y."/>
            <person name="Wang S."/>
            <person name="Sekimoto S."/>
            <person name="Aerts A.L."/>
            <person name="Choi C."/>
            <person name="Clum A."/>
            <person name="LaButti K.M."/>
            <person name="Lindquist E.A."/>
            <person name="Yee Ngan C."/>
            <person name="Ohm R.A."/>
            <person name="Salamov A.A."/>
            <person name="Grigoriev I.V."/>
            <person name="Spatafora J.W."/>
            <person name="Berbee M.L."/>
        </authorList>
    </citation>
    <scope>NUCLEOTIDE SEQUENCE [LARGE SCALE GENOMIC DNA]</scope>
    <source>
        <strain evidence="2 3">JEL478</strain>
    </source>
</reference>
<dbReference type="SMART" id="SM00232">
    <property type="entry name" value="JAB_MPN"/>
    <property type="match status" value="1"/>
</dbReference>
<keyword evidence="3" id="KW-1185">Reference proteome</keyword>
<organism evidence="2 3">
    <name type="scientific">Gonapodya prolifera (strain JEL478)</name>
    <name type="common">Monoblepharis prolifera</name>
    <dbReference type="NCBI Taxonomy" id="1344416"/>
    <lineage>
        <taxon>Eukaryota</taxon>
        <taxon>Fungi</taxon>
        <taxon>Fungi incertae sedis</taxon>
        <taxon>Chytridiomycota</taxon>
        <taxon>Chytridiomycota incertae sedis</taxon>
        <taxon>Monoblepharidomycetes</taxon>
        <taxon>Monoblepharidales</taxon>
        <taxon>Gonapodyaceae</taxon>
        <taxon>Gonapodya</taxon>
    </lineage>
</organism>
<dbReference type="OrthoDB" id="446074at2759"/>
<dbReference type="Pfam" id="PF18110">
    <property type="entry name" value="BRCC36_C"/>
    <property type="match status" value="1"/>
</dbReference>